<sequence>MRIKFSLRCNVTFKFPGTTGTTSLPTRRYVPGWLQVRATHTQPLESHTAPHRHTATPPRHVPHRTLKSPPTPRRPSHRPSRNPQALNGRHARSLAE</sequence>
<feature type="region of interest" description="Disordered" evidence="1">
    <location>
        <begin position="39"/>
        <end position="96"/>
    </location>
</feature>
<dbReference type="Proteomes" id="UP000324222">
    <property type="component" value="Unassembled WGS sequence"/>
</dbReference>
<organism evidence="2 3">
    <name type="scientific">Portunus trituberculatus</name>
    <name type="common">Swimming crab</name>
    <name type="synonym">Neptunus trituberculatus</name>
    <dbReference type="NCBI Taxonomy" id="210409"/>
    <lineage>
        <taxon>Eukaryota</taxon>
        <taxon>Metazoa</taxon>
        <taxon>Ecdysozoa</taxon>
        <taxon>Arthropoda</taxon>
        <taxon>Crustacea</taxon>
        <taxon>Multicrustacea</taxon>
        <taxon>Malacostraca</taxon>
        <taxon>Eumalacostraca</taxon>
        <taxon>Eucarida</taxon>
        <taxon>Decapoda</taxon>
        <taxon>Pleocyemata</taxon>
        <taxon>Brachyura</taxon>
        <taxon>Eubrachyura</taxon>
        <taxon>Portunoidea</taxon>
        <taxon>Portunidae</taxon>
        <taxon>Portuninae</taxon>
        <taxon>Portunus</taxon>
    </lineage>
</organism>
<name>A0A5B7GA74_PORTR</name>
<dbReference type="AlphaFoldDB" id="A0A5B7GA74"/>
<reference evidence="2 3" key="1">
    <citation type="submission" date="2019-05" db="EMBL/GenBank/DDBJ databases">
        <title>Another draft genome of Portunus trituberculatus and its Hox gene families provides insights of decapod evolution.</title>
        <authorList>
            <person name="Jeong J.-H."/>
            <person name="Song I."/>
            <person name="Kim S."/>
            <person name="Choi T."/>
            <person name="Kim D."/>
            <person name="Ryu S."/>
            <person name="Kim W."/>
        </authorList>
    </citation>
    <scope>NUCLEOTIDE SEQUENCE [LARGE SCALE GENOMIC DNA]</scope>
    <source>
        <tissue evidence="2">Muscle</tissue>
    </source>
</reference>
<protein>
    <submittedName>
        <fullName evidence="2">Uncharacterized protein</fullName>
    </submittedName>
</protein>
<proteinExistence type="predicted"/>
<accession>A0A5B7GA74</accession>
<evidence type="ECO:0000313" key="3">
    <source>
        <dbReference type="Proteomes" id="UP000324222"/>
    </source>
</evidence>
<keyword evidence="3" id="KW-1185">Reference proteome</keyword>
<evidence type="ECO:0000256" key="1">
    <source>
        <dbReference type="SAM" id="MobiDB-lite"/>
    </source>
</evidence>
<comment type="caution">
    <text evidence="2">The sequence shown here is derived from an EMBL/GenBank/DDBJ whole genome shotgun (WGS) entry which is preliminary data.</text>
</comment>
<dbReference type="EMBL" id="VSRR010012314">
    <property type="protein sequence ID" value="MPC54386.1"/>
    <property type="molecule type" value="Genomic_DNA"/>
</dbReference>
<gene>
    <name evidence="2" type="ORF">E2C01_048297</name>
</gene>
<evidence type="ECO:0000313" key="2">
    <source>
        <dbReference type="EMBL" id="MPC54386.1"/>
    </source>
</evidence>
<feature type="compositionally biased region" description="Basic residues" evidence="1">
    <location>
        <begin position="49"/>
        <end position="66"/>
    </location>
</feature>